<evidence type="ECO:0000256" key="2">
    <source>
        <dbReference type="ARBA" id="ARBA00022448"/>
    </source>
</evidence>
<dbReference type="InterPro" id="IPR018247">
    <property type="entry name" value="EF_Hand_1_Ca_BS"/>
</dbReference>
<keyword evidence="11" id="KW-0325">Glycoprotein</keyword>
<dbReference type="PROSITE" id="PS00018">
    <property type="entry name" value="EF_HAND_1"/>
    <property type="match status" value="1"/>
</dbReference>
<keyword evidence="7" id="KW-0851">Voltage-gated channel</keyword>
<proteinExistence type="predicted"/>
<evidence type="ECO:0000256" key="9">
    <source>
        <dbReference type="ARBA" id="ARBA00023065"/>
    </source>
</evidence>
<accession>A0A1Q9C7B3</accession>
<evidence type="ECO:0000256" key="3">
    <source>
        <dbReference type="ARBA" id="ARBA00022568"/>
    </source>
</evidence>
<evidence type="ECO:0000256" key="6">
    <source>
        <dbReference type="ARBA" id="ARBA00022837"/>
    </source>
</evidence>
<dbReference type="Gene3D" id="1.20.120.350">
    <property type="entry name" value="Voltage-gated potassium channels. Chain C"/>
    <property type="match status" value="1"/>
</dbReference>
<evidence type="ECO:0000256" key="1">
    <source>
        <dbReference type="ARBA" id="ARBA00004141"/>
    </source>
</evidence>
<dbReference type="Gene3D" id="1.10.287.70">
    <property type="match status" value="1"/>
</dbReference>
<evidence type="ECO:0000256" key="8">
    <source>
        <dbReference type="ARBA" id="ARBA00022989"/>
    </source>
</evidence>
<feature type="domain" description="Ion transport" evidence="15">
    <location>
        <begin position="299"/>
        <end position="559"/>
    </location>
</feature>
<dbReference type="InterPro" id="IPR027359">
    <property type="entry name" value="Volt_channel_dom_sf"/>
</dbReference>
<name>A0A1Q9C7B3_SYMMI</name>
<dbReference type="OrthoDB" id="425024at2759"/>
<dbReference type="EMBL" id="LSRX01001566">
    <property type="protein sequence ID" value="OLP78767.1"/>
    <property type="molecule type" value="Genomic_DNA"/>
</dbReference>
<feature type="transmembrane region" description="Helical" evidence="14">
    <location>
        <begin position="436"/>
        <end position="462"/>
    </location>
</feature>
<feature type="transmembrane region" description="Helical" evidence="14">
    <location>
        <begin position="368"/>
        <end position="392"/>
    </location>
</feature>
<evidence type="ECO:0000256" key="11">
    <source>
        <dbReference type="ARBA" id="ARBA00023180"/>
    </source>
</evidence>
<dbReference type="InterPro" id="IPR011992">
    <property type="entry name" value="EF-hand-dom_pair"/>
</dbReference>
<comment type="caution">
    <text evidence="16">The sequence shown here is derived from an EMBL/GenBank/DDBJ whole genome shotgun (WGS) entry which is preliminary data.</text>
</comment>
<feature type="compositionally biased region" description="Polar residues" evidence="13">
    <location>
        <begin position="230"/>
        <end position="239"/>
    </location>
</feature>
<keyword evidence="5 14" id="KW-0812">Transmembrane</keyword>
<evidence type="ECO:0000256" key="12">
    <source>
        <dbReference type="ARBA" id="ARBA00023303"/>
    </source>
</evidence>
<dbReference type="SUPFAM" id="SSF47473">
    <property type="entry name" value="EF-hand"/>
    <property type="match status" value="1"/>
</dbReference>
<reference evidence="16 17" key="1">
    <citation type="submission" date="2016-02" db="EMBL/GenBank/DDBJ databases">
        <title>Genome analysis of coral dinoflagellate symbionts highlights evolutionary adaptations to a symbiotic lifestyle.</title>
        <authorList>
            <person name="Aranda M."/>
            <person name="Li Y."/>
            <person name="Liew Y.J."/>
            <person name="Baumgarten S."/>
            <person name="Simakov O."/>
            <person name="Wilson M."/>
            <person name="Piel J."/>
            <person name="Ashoor H."/>
            <person name="Bougouffa S."/>
            <person name="Bajic V.B."/>
            <person name="Ryu T."/>
            <person name="Ravasi T."/>
            <person name="Bayer T."/>
            <person name="Micklem G."/>
            <person name="Kim H."/>
            <person name="Bhak J."/>
            <person name="Lajeunesse T.C."/>
            <person name="Voolstra C.R."/>
        </authorList>
    </citation>
    <scope>NUCLEOTIDE SEQUENCE [LARGE SCALE GENOMIC DNA]</scope>
    <source>
        <strain evidence="16 17">CCMP2467</strain>
    </source>
</reference>
<dbReference type="InterPro" id="IPR050599">
    <property type="entry name" value="VDCC_alpha-1_subunit"/>
</dbReference>
<dbReference type="AlphaFoldDB" id="A0A1Q9C7B3"/>
<evidence type="ECO:0000256" key="14">
    <source>
        <dbReference type="SAM" id="Phobius"/>
    </source>
</evidence>
<keyword evidence="2" id="KW-0813">Transport</keyword>
<dbReference type="GO" id="GO:0098703">
    <property type="term" value="P:calcium ion import across plasma membrane"/>
    <property type="evidence" value="ECO:0007669"/>
    <property type="project" value="TreeGrafter"/>
</dbReference>
<evidence type="ECO:0000256" key="10">
    <source>
        <dbReference type="ARBA" id="ARBA00023136"/>
    </source>
</evidence>
<keyword evidence="6" id="KW-0106">Calcium</keyword>
<evidence type="ECO:0000259" key="15">
    <source>
        <dbReference type="Pfam" id="PF00520"/>
    </source>
</evidence>
<dbReference type="InterPro" id="IPR005821">
    <property type="entry name" value="Ion_trans_dom"/>
</dbReference>
<evidence type="ECO:0000313" key="17">
    <source>
        <dbReference type="Proteomes" id="UP000186817"/>
    </source>
</evidence>
<keyword evidence="9" id="KW-0406">Ion transport</keyword>
<feature type="region of interest" description="Disordered" evidence="13">
    <location>
        <begin position="129"/>
        <end position="165"/>
    </location>
</feature>
<feature type="transmembrane region" description="Helical" evidence="14">
    <location>
        <begin position="338"/>
        <end position="356"/>
    </location>
</feature>
<dbReference type="PANTHER" id="PTHR45628:SF7">
    <property type="entry name" value="VOLTAGE-DEPENDENT CALCIUM CHANNEL TYPE A SUBUNIT ALPHA-1"/>
    <property type="match status" value="1"/>
</dbReference>
<evidence type="ECO:0000256" key="5">
    <source>
        <dbReference type="ARBA" id="ARBA00022692"/>
    </source>
</evidence>
<keyword evidence="17" id="KW-1185">Reference proteome</keyword>
<dbReference type="PANTHER" id="PTHR45628">
    <property type="entry name" value="VOLTAGE-DEPENDENT CALCIUM CHANNEL TYPE A SUBUNIT ALPHA-1"/>
    <property type="match status" value="1"/>
</dbReference>
<comment type="subcellular location">
    <subcellularLocation>
        <location evidence="1">Membrane</location>
        <topology evidence="1">Multi-pass membrane protein</topology>
    </subcellularLocation>
</comment>
<dbReference type="Pfam" id="PF00520">
    <property type="entry name" value="Ion_trans"/>
    <property type="match status" value="1"/>
</dbReference>
<gene>
    <name evidence="16" type="primary">NaCP60E</name>
    <name evidence="16" type="ORF">AK812_SmicGene41025</name>
</gene>
<keyword evidence="4" id="KW-0107">Calcium channel</keyword>
<dbReference type="GO" id="GO:0008331">
    <property type="term" value="F:high voltage-gated calcium channel activity"/>
    <property type="evidence" value="ECO:0007669"/>
    <property type="project" value="TreeGrafter"/>
</dbReference>
<dbReference type="Proteomes" id="UP000186817">
    <property type="component" value="Unassembled WGS sequence"/>
</dbReference>
<dbReference type="GO" id="GO:0005891">
    <property type="term" value="C:voltage-gated calcium channel complex"/>
    <property type="evidence" value="ECO:0007669"/>
    <property type="project" value="TreeGrafter"/>
</dbReference>
<keyword evidence="8 14" id="KW-1133">Transmembrane helix</keyword>
<evidence type="ECO:0000256" key="13">
    <source>
        <dbReference type="SAM" id="MobiDB-lite"/>
    </source>
</evidence>
<keyword evidence="3" id="KW-0109">Calcium transport</keyword>
<evidence type="ECO:0000256" key="7">
    <source>
        <dbReference type="ARBA" id="ARBA00022882"/>
    </source>
</evidence>
<dbReference type="SUPFAM" id="SSF81324">
    <property type="entry name" value="Voltage-gated potassium channels"/>
    <property type="match status" value="1"/>
</dbReference>
<feature type="transmembrane region" description="Helical" evidence="14">
    <location>
        <begin position="526"/>
        <end position="555"/>
    </location>
</feature>
<protein>
    <submittedName>
        <fullName evidence="16">Sodium channel protein 60E</fullName>
    </submittedName>
</protein>
<sequence length="704" mass="78586">MQVIQHKRTGAVCMGMMDDGSPRDEVDDLVQEISQLPASKGTSGGGPAISSVRDLVDAQKFLSENAEVSQRMMTRMSTLVSQVVAEVEAVQNQNLMMRDKLQASQIPVPELEDFKNGLSLPGAAELSGTLGDGFTGSKQRGRRASIQMRPARAQQRRKSSTSQIGDLENALQVSPTAGMVRPGTPGSNNHYVDMAEQTLELRQKKEQQKKDLQGLKNWNSKKVSRLRSVTDMTGSSTRFSPPVPLQDLPLDQQVEQEGKVFGSPEALKDEVRKALQKEDYSVARHYKNKGWAQKIARSQAFEIATLVLIGVNCLWMSVDADLNRATLLPEAEPIFQVAENLFCILFTMELLLRFLALKHKRKCIRDPWFVFDAFLVALMIVETWGVYVVYFVNGTSVGIFQNATILRILRILRLLRTARMAKLLRTMPELMLLIKGIVVATRSVFFTLALLAIIIYVFAIIFMQLAKDVPDLGLRRDFVPTSGNATVAELEYLYFDRFGSSMHTLLFEAVLPDLKDFMNEIMRGGWIFASTMMIFILLGSVTMMNMLVGVLVEVIKTVSEIEREQLEVSFVKKIFSDMITKMNLDADGDNRISKEEFDTLLSKPEAAKALLNIGVDVVGLVDYRDVLFGTEGDMELSFAEFMEAILELRGTNSAKVKDIVDLRKFVAQETGAIYEFLAVTQQADGSTRSSSRTSLAEAKIQDEC</sequence>
<keyword evidence="12 16" id="KW-0407">Ion channel</keyword>
<evidence type="ECO:0000313" key="16">
    <source>
        <dbReference type="EMBL" id="OLP78767.1"/>
    </source>
</evidence>
<feature type="region of interest" description="Disordered" evidence="13">
    <location>
        <begin position="226"/>
        <end position="245"/>
    </location>
</feature>
<evidence type="ECO:0000256" key="4">
    <source>
        <dbReference type="ARBA" id="ARBA00022673"/>
    </source>
</evidence>
<organism evidence="16 17">
    <name type="scientific">Symbiodinium microadriaticum</name>
    <name type="common">Dinoflagellate</name>
    <name type="synonym">Zooxanthella microadriatica</name>
    <dbReference type="NCBI Taxonomy" id="2951"/>
    <lineage>
        <taxon>Eukaryota</taxon>
        <taxon>Sar</taxon>
        <taxon>Alveolata</taxon>
        <taxon>Dinophyceae</taxon>
        <taxon>Suessiales</taxon>
        <taxon>Symbiodiniaceae</taxon>
        <taxon>Symbiodinium</taxon>
    </lineage>
</organism>
<keyword evidence="10 14" id="KW-0472">Membrane</keyword>
<feature type="transmembrane region" description="Helical" evidence="14">
    <location>
        <begin position="300"/>
        <end position="318"/>
    </location>
</feature>
<dbReference type="Gene3D" id="1.10.238.10">
    <property type="entry name" value="EF-hand"/>
    <property type="match status" value="1"/>
</dbReference>